<reference evidence="2 3" key="1">
    <citation type="journal article" date="2016" name="Nat. Commun.">
        <title>Thousands of microbial genomes shed light on interconnected biogeochemical processes in an aquifer system.</title>
        <authorList>
            <person name="Anantharaman K."/>
            <person name="Brown C.T."/>
            <person name="Hug L.A."/>
            <person name="Sharon I."/>
            <person name="Castelle C.J."/>
            <person name="Probst A.J."/>
            <person name="Thomas B.C."/>
            <person name="Singh A."/>
            <person name="Wilkins M.J."/>
            <person name="Karaoz U."/>
            <person name="Brodie E.L."/>
            <person name="Williams K.H."/>
            <person name="Hubbard S.S."/>
            <person name="Banfield J.F."/>
        </authorList>
    </citation>
    <scope>NUCLEOTIDE SEQUENCE [LARGE SCALE GENOMIC DNA]</scope>
</reference>
<dbReference type="EMBL" id="MEWG01000003">
    <property type="protein sequence ID" value="OGC78299.1"/>
    <property type="molecule type" value="Genomic_DNA"/>
</dbReference>
<name>A0A1F4X9I4_UNCKA</name>
<protein>
    <submittedName>
        <fullName evidence="2">Uncharacterized protein</fullName>
    </submittedName>
</protein>
<evidence type="ECO:0000256" key="1">
    <source>
        <dbReference type="SAM" id="Phobius"/>
    </source>
</evidence>
<keyword evidence="1" id="KW-1133">Transmembrane helix</keyword>
<evidence type="ECO:0000313" key="3">
    <source>
        <dbReference type="Proteomes" id="UP000176815"/>
    </source>
</evidence>
<feature type="transmembrane region" description="Helical" evidence="1">
    <location>
        <begin position="34"/>
        <end position="53"/>
    </location>
</feature>
<keyword evidence="1" id="KW-0472">Membrane</keyword>
<accession>A0A1F4X9I4</accession>
<gene>
    <name evidence="2" type="ORF">A2619_04010</name>
</gene>
<organism evidence="2 3">
    <name type="scientific">candidate division WWE3 bacterium RIFOXYD1_FULL_39_9</name>
    <dbReference type="NCBI Taxonomy" id="1802649"/>
    <lineage>
        <taxon>Bacteria</taxon>
        <taxon>Katanobacteria</taxon>
    </lineage>
</organism>
<comment type="caution">
    <text evidence="2">The sequence shown here is derived from an EMBL/GenBank/DDBJ whole genome shotgun (WGS) entry which is preliminary data.</text>
</comment>
<evidence type="ECO:0000313" key="2">
    <source>
        <dbReference type="EMBL" id="OGC78299.1"/>
    </source>
</evidence>
<proteinExistence type="predicted"/>
<dbReference type="Proteomes" id="UP000176815">
    <property type="component" value="Unassembled WGS sequence"/>
</dbReference>
<sequence length="166" mass="18653">MKKCKFCQSKIDEKATRCPKCQGDLRNWISRHPILTILLVLLGVPTIIGWAVADNVTKDLPQPTSVPQQELNGKVDFDGVQFHVTNLDDSAWKSCRMTLNGKYRYPQEKGLLGADTEVLDDFEPGKTYTMGYAVFVLKDGTRFDNDTTIVSELSIACDNSFGAWTW</sequence>
<keyword evidence="1" id="KW-0812">Transmembrane</keyword>
<dbReference type="AlphaFoldDB" id="A0A1F4X9I4"/>